<protein>
    <submittedName>
        <fullName evidence="2">Uncharacterized protein</fullName>
    </submittedName>
</protein>
<accession>A0A9W7BK18</accession>
<dbReference type="EMBL" id="BRXY01000403">
    <property type="protein sequence ID" value="GMH92636.1"/>
    <property type="molecule type" value="Genomic_DNA"/>
</dbReference>
<organism evidence="2 3">
    <name type="scientific">Triparma strigata</name>
    <dbReference type="NCBI Taxonomy" id="1606541"/>
    <lineage>
        <taxon>Eukaryota</taxon>
        <taxon>Sar</taxon>
        <taxon>Stramenopiles</taxon>
        <taxon>Ochrophyta</taxon>
        <taxon>Bolidophyceae</taxon>
        <taxon>Parmales</taxon>
        <taxon>Triparmaceae</taxon>
        <taxon>Triparma</taxon>
    </lineage>
</organism>
<gene>
    <name evidence="2" type="ORF">TrST_g183</name>
</gene>
<evidence type="ECO:0000256" key="1">
    <source>
        <dbReference type="SAM" id="MobiDB-lite"/>
    </source>
</evidence>
<reference evidence="3" key="1">
    <citation type="journal article" date="2023" name="Commun. Biol.">
        <title>Genome analysis of Parmales, the sister group of diatoms, reveals the evolutionary specialization of diatoms from phago-mixotrophs to photoautotrophs.</title>
        <authorList>
            <person name="Ban H."/>
            <person name="Sato S."/>
            <person name="Yoshikawa S."/>
            <person name="Yamada K."/>
            <person name="Nakamura Y."/>
            <person name="Ichinomiya M."/>
            <person name="Sato N."/>
            <person name="Blanc-Mathieu R."/>
            <person name="Endo H."/>
            <person name="Kuwata A."/>
            <person name="Ogata H."/>
        </authorList>
    </citation>
    <scope>NUCLEOTIDE SEQUENCE [LARGE SCALE GENOMIC DNA]</scope>
    <source>
        <strain evidence="3">NIES 3701</strain>
    </source>
</reference>
<sequence length="141" mass="15660">MFLPTLHHRHHRPRDPAAFEMLDMELDSINVNNTIMPSSSSSSSTTPANSPTILTDDDYIGFLTSGQMTTEELECRLSNSPSRIPNIKHQASAAGSTSQVKKGRSFAAVEEELDEMMDCNNGNNSNINGDYEFPTKRRKII</sequence>
<comment type="caution">
    <text evidence="2">The sequence shown here is derived from an EMBL/GenBank/DDBJ whole genome shotgun (WGS) entry which is preliminary data.</text>
</comment>
<dbReference type="AlphaFoldDB" id="A0A9W7BK18"/>
<dbReference type="Proteomes" id="UP001165085">
    <property type="component" value="Unassembled WGS sequence"/>
</dbReference>
<evidence type="ECO:0000313" key="2">
    <source>
        <dbReference type="EMBL" id="GMH92636.1"/>
    </source>
</evidence>
<feature type="compositionally biased region" description="Low complexity" evidence="1">
    <location>
        <begin position="37"/>
        <end position="52"/>
    </location>
</feature>
<evidence type="ECO:0000313" key="3">
    <source>
        <dbReference type="Proteomes" id="UP001165085"/>
    </source>
</evidence>
<feature type="region of interest" description="Disordered" evidence="1">
    <location>
        <begin position="33"/>
        <end position="55"/>
    </location>
</feature>
<name>A0A9W7BK18_9STRA</name>
<keyword evidence="3" id="KW-1185">Reference proteome</keyword>
<proteinExistence type="predicted"/>
<dbReference type="OrthoDB" id="10571192at2759"/>